<reference evidence="15 16" key="1">
    <citation type="submission" date="2020-08" db="EMBL/GenBank/DDBJ databases">
        <title>Genomic Encyclopedia of Type Strains, Phase III (KMG-III): the genomes of soil and plant-associated and newly described type strains.</title>
        <authorList>
            <person name="Whitman W."/>
        </authorList>
    </citation>
    <scope>NUCLEOTIDE SEQUENCE [LARGE SCALE GENOMIC DNA]</scope>
    <source>
        <strain evidence="15 16">CECT 5995</strain>
    </source>
</reference>
<dbReference type="SMART" id="SM00267">
    <property type="entry name" value="GGDEF"/>
    <property type="match status" value="1"/>
</dbReference>
<dbReference type="InterPro" id="IPR029151">
    <property type="entry name" value="Sensor-like_sf"/>
</dbReference>
<evidence type="ECO:0000259" key="12">
    <source>
        <dbReference type="PROSITE" id="PS50883"/>
    </source>
</evidence>
<dbReference type="InterPro" id="IPR035919">
    <property type="entry name" value="EAL_sf"/>
</dbReference>
<accession>A0A7W5BXY3</accession>
<evidence type="ECO:0000259" key="13">
    <source>
        <dbReference type="PROSITE" id="PS50885"/>
    </source>
</evidence>
<evidence type="ECO:0000259" key="11">
    <source>
        <dbReference type="PROSITE" id="PS50113"/>
    </source>
</evidence>
<dbReference type="InterPro" id="IPR001633">
    <property type="entry name" value="EAL_dom"/>
</dbReference>
<dbReference type="InterPro" id="IPR043056">
    <property type="entry name" value="LuxQ-periplasm_N"/>
</dbReference>
<dbReference type="FunFam" id="3.30.70.270:FF:000001">
    <property type="entry name" value="Diguanylate cyclase domain protein"/>
    <property type="match status" value="1"/>
</dbReference>
<dbReference type="PROSITE" id="PS50113">
    <property type="entry name" value="PAC"/>
    <property type="match status" value="1"/>
</dbReference>
<dbReference type="Gene3D" id="3.20.20.450">
    <property type="entry name" value="EAL domain"/>
    <property type="match status" value="1"/>
</dbReference>
<dbReference type="Gene3D" id="3.30.70.270">
    <property type="match status" value="1"/>
</dbReference>
<dbReference type="PANTHER" id="PTHR44757:SF2">
    <property type="entry name" value="BIOFILM ARCHITECTURE MAINTENANCE PROTEIN MBAA"/>
    <property type="match status" value="1"/>
</dbReference>
<gene>
    <name evidence="15" type="ORF">FHR96_001941</name>
</gene>
<dbReference type="GO" id="GO:0005886">
    <property type="term" value="C:plasma membrane"/>
    <property type="evidence" value="ECO:0007669"/>
    <property type="project" value="UniProtKB-SubCell"/>
</dbReference>
<feature type="transmembrane region" description="Helical" evidence="10">
    <location>
        <begin position="275"/>
        <end position="293"/>
    </location>
</feature>
<organism evidence="15 16">
    <name type="scientific">Halomonas organivorans</name>
    <dbReference type="NCBI Taxonomy" id="257772"/>
    <lineage>
        <taxon>Bacteria</taxon>
        <taxon>Pseudomonadati</taxon>
        <taxon>Pseudomonadota</taxon>
        <taxon>Gammaproteobacteria</taxon>
        <taxon>Oceanospirillales</taxon>
        <taxon>Halomonadaceae</taxon>
        <taxon>Halomonas</taxon>
    </lineage>
</organism>
<dbReference type="EMBL" id="JACHXM010000007">
    <property type="protein sequence ID" value="MBB3141067.1"/>
    <property type="molecule type" value="Genomic_DNA"/>
</dbReference>
<keyword evidence="3" id="KW-0997">Cell inner membrane</keyword>
<keyword evidence="4" id="KW-0597">Phosphoprotein</keyword>
<dbReference type="InterPro" id="IPR003660">
    <property type="entry name" value="HAMP_dom"/>
</dbReference>
<keyword evidence="9" id="KW-0902">Two-component regulatory system</keyword>
<dbReference type="AlphaFoldDB" id="A0A7W5BXY3"/>
<keyword evidence="10" id="KW-0812">Transmembrane</keyword>
<dbReference type="Pfam" id="PF00563">
    <property type="entry name" value="EAL"/>
    <property type="match status" value="1"/>
</dbReference>
<keyword evidence="3" id="KW-1003">Cell membrane</keyword>
<evidence type="ECO:0000256" key="4">
    <source>
        <dbReference type="ARBA" id="ARBA00022553"/>
    </source>
</evidence>
<dbReference type="NCBIfam" id="TIGR00229">
    <property type="entry name" value="sensory_box"/>
    <property type="match status" value="1"/>
</dbReference>
<keyword evidence="10" id="KW-0472">Membrane</keyword>
<evidence type="ECO:0000313" key="15">
    <source>
        <dbReference type="EMBL" id="MBB3141067.1"/>
    </source>
</evidence>
<dbReference type="Pfam" id="PF08448">
    <property type="entry name" value="PAS_4"/>
    <property type="match status" value="1"/>
</dbReference>
<dbReference type="InterPro" id="IPR043128">
    <property type="entry name" value="Rev_trsase/Diguanyl_cyclase"/>
</dbReference>
<dbReference type="InterPro" id="IPR035965">
    <property type="entry name" value="PAS-like_dom_sf"/>
</dbReference>
<dbReference type="PROSITE" id="PS50885">
    <property type="entry name" value="HAMP"/>
    <property type="match status" value="1"/>
</dbReference>
<dbReference type="InterPro" id="IPR052155">
    <property type="entry name" value="Biofilm_reg_signaling"/>
</dbReference>
<evidence type="ECO:0000256" key="5">
    <source>
        <dbReference type="ARBA" id="ARBA00022679"/>
    </source>
</evidence>
<dbReference type="Pfam" id="PF13426">
    <property type="entry name" value="PAS_9"/>
    <property type="match status" value="1"/>
</dbReference>
<dbReference type="Gene3D" id="6.10.340.10">
    <property type="match status" value="1"/>
</dbReference>
<dbReference type="InterPro" id="IPR000014">
    <property type="entry name" value="PAS"/>
</dbReference>
<dbReference type="PROSITE" id="PS50887">
    <property type="entry name" value="GGDEF"/>
    <property type="match status" value="1"/>
</dbReference>
<comment type="subcellular location">
    <subcellularLocation>
        <location evidence="2">Cell inner membrane</location>
        <topology evidence="2">Multi-pass membrane protein</topology>
    </subcellularLocation>
</comment>
<dbReference type="SMART" id="SM00091">
    <property type="entry name" value="PAS"/>
    <property type="match status" value="2"/>
</dbReference>
<keyword evidence="16" id="KW-1185">Reference proteome</keyword>
<sequence length="1014" mass="112470">MRAWRFSRLMLALLLVLLAVVAVTLLSTAYLGSRQALLERTQQDHAQYRRILERVVATRFAGIRRYSQGIAERAELVSALSEGSPQRVDGVLEGLLDDGQASHIDALVVERDDQRHRVVSASLLVPSLPLDALSRMPAPLERWTTLNTRWQGEPYSLLRLILPIVEPSLGRVVGRLHAFVVLDDGFWLTHELQGLFAARAVALGVDGRPVDARLAAEVAVTPAALVDRDDPITFMPEGILHGYSLQIGDSDTYRAALLLPDDDFLALRDTYLDSLMYAALLVVVVGVGAMVLLRRLAARSLDDLVRYAEAVPESGTAKPFRGGRFQEFNRVGRAFETMLQRIRERDKYLDGIIQHAPDLIFVKDRQDRYRLVNDRYAWAVHGTPSALVGTRVTDRLDETVAAQATRTDRHLIENGEPVQYHASLPTPDGTRHYLVTKFPILDDRGEAYLIGGVATDVTDLRQTQEQLQLAQQVFAETAEAIIVLDARHRALLTNRAFAEMSARPAAHATGVIRDFLLHHPEVARALADERRWQGQCEFMTGEGERLPVLVSAASLPSEDECRRHMLLFSDISSLKVVEQRLERLAWYDSLTGLANRSLFTLRLDEALQGEASLSVLFIDLDRFKDINDRYGHPLGDELLRQVADRLRTCTQARDTVARFGGDGFAVLLQGVGQEAPAMAIAQRILDALSEPYELGVARCFSSASLGIALAPSQEASAEMLIRYADQAMYEAKAQGRQRAMVFEPAIDERHQVRLRMEAGLHHALAAGDELFVCFQPRFDISGDRVVGAEALLRWQSPTRGLVPPSTFIPLAEHSGLIVELGRFVLGEACRQAAAWAEAGCAIPVSVNLSPRQLHADDLIRDIHAAIRQAGLSPRMLELELTETHVMDNIDRVLPVLHQIRAMGVGLAIDDFGTGYSSLAYLKRLPIELLKIDRSFLADVPGDADDEILLAAIINMAHNLGFRVLAEGVETERQRRFLAERGCDELQGFLLGRPQSPEQLMATLRRVSGVPGSRI</sequence>
<evidence type="ECO:0000256" key="6">
    <source>
        <dbReference type="ARBA" id="ARBA00022741"/>
    </source>
</evidence>
<dbReference type="GO" id="GO:0000160">
    <property type="term" value="P:phosphorelay signal transduction system"/>
    <property type="evidence" value="ECO:0007669"/>
    <property type="project" value="UniProtKB-KW"/>
</dbReference>
<dbReference type="SUPFAM" id="SSF55073">
    <property type="entry name" value="Nucleotide cyclase"/>
    <property type="match status" value="1"/>
</dbReference>
<evidence type="ECO:0000256" key="7">
    <source>
        <dbReference type="ARBA" id="ARBA00022777"/>
    </source>
</evidence>
<keyword evidence="7" id="KW-0418">Kinase</keyword>
<dbReference type="PANTHER" id="PTHR44757">
    <property type="entry name" value="DIGUANYLATE CYCLASE DGCP"/>
    <property type="match status" value="1"/>
</dbReference>
<dbReference type="InterPro" id="IPR015387">
    <property type="entry name" value="LuxQ-periplasm_dom"/>
</dbReference>
<dbReference type="Gene3D" id="3.30.450.20">
    <property type="entry name" value="PAS domain"/>
    <property type="match status" value="2"/>
</dbReference>
<dbReference type="RefSeq" id="WP_183387450.1">
    <property type="nucleotide sequence ID" value="NZ_JACHXM010000007.1"/>
</dbReference>
<evidence type="ECO:0000256" key="9">
    <source>
        <dbReference type="ARBA" id="ARBA00023012"/>
    </source>
</evidence>
<dbReference type="PROSITE" id="PS50883">
    <property type="entry name" value="EAL"/>
    <property type="match status" value="1"/>
</dbReference>
<dbReference type="GO" id="GO:0005524">
    <property type="term" value="F:ATP binding"/>
    <property type="evidence" value="ECO:0007669"/>
    <property type="project" value="UniProtKB-KW"/>
</dbReference>
<dbReference type="Pfam" id="PF09308">
    <property type="entry name" value="LuxQ-periplasm"/>
    <property type="match status" value="1"/>
</dbReference>
<dbReference type="CDD" id="cd01948">
    <property type="entry name" value="EAL"/>
    <property type="match status" value="1"/>
</dbReference>
<dbReference type="Gene3D" id="3.30.450.220">
    <property type="entry name" value="LuxQ periplasmic domain, N-terminal subdomain"/>
    <property type="match status" value="1"/>
</dbReference>
<evidence type="ECO:0000313" key="16">
    <source>
        <dbReference type="Proteomes" id="UP000525987"/>
    </source>
</evidence>
<dbReference type="SUPFAM" id="SSF141868">
    <property type="entry name" value="EAL domain-like"/>
    <property type="match status" value="1"/>
</dbReference>
<dbReference type="SUPFAM" id="SSF103190">
    <property type="entry name" value="Sensory domain-like"/>
    <property type="match status" value="1"/>
</dbReference>
<dbReference type="InterPro" id="IPR013656">
    <property type="entry name" value="PAS_4"/>
</dbReference>
<dbReference type="InterPro" id="IPR000160">
    <property type="entry name" value="GGDEF_dom"/>
</dbReference>
<dbReference type="GO" id="GO:0004673">
    <property type="term" value="F:protein histidine kinase activity"/>
    <property type="evidence" value="ECO:0007669"/>
    <property type="project" value="InterPro"/>
</dbReference>
<dbReference type="SUPFAM" id="SSF55785">
    <property type="entry name" value="PYP-like sensor domain (PAS domain)"/>
    <property type="match status" value="2"/>
</dbReference>
<evidence type="ECO:0000256" key="2">
    <source>
        <dbReference type="ARBA" id="ARBA00004429"/>
    </source>
</evidence>
<dbReference type="GO" id="GO:0016791">
    <property type="term" value="F:phosphatase activity"/>
    <property type="evidence" value="ECO:0007669"/>
    <property type="project" value="InterPro"/>
</dbReference>
<keyword evidence="8" id="KW-0067">ATP-binding</keyword>
<dbReference type="SMART" id="SM00052">
    <property type="entry name" value="EAL"/>
    <property type="match status" value="1"/>
</dbReference>
<proteinExistence type="predicted"/>
<evidence type="ECO:0000256" key="1">
    <source>
        <dbReference type="ARBA" id="ARBA00001946"/>
    </source>
</evidence>
<keyword evidence="6" id="KW-0547">Nucleotide-binding</keyword>
<evidence type="ECO:0000256" key="10">
    <source>
        <dbReference type="SAM" id="Phobius"/>
    </source>
</evidence>
<comment type="caution">
    <text evidence="15">The sequence shown here is derived from an EMBL/GenBank/DDBJ whole genome shotgun (WGS) entry which is preliminary data.</text>
</comment>
<feature type="domain" description="PAC" evidence="11">
    <location>
        <begin position="418"/>
        <end position="469"/>
    </location>
</feature>
<feature type="domain" description="HAMP" evidence="13">
    <location>
        <begin position="295"/>
        <end position="347"/>
    </location>
</feature>
<protein>
    <submittedName>
        <fullName evidence="15">Diguanylate cyclase (GGDEF)-like protein/PAS domain S-box-containing protein</fullName>
    </submittedName>
</protein>
<keyword evidence="10" id="KW-1133">Transmembrane helix</keyword>
<dbReference type="CDD" id="cd00130">
    <property type="entry name" value="PAS"/>
    <property type="match status" value="1"/>
</dbReference>
<dbReference type="Pfam" id="PF00990">
    <property type="entry name" value="GGDEF"/>
    <property type="match status" value="1"/>
</dbReference>
<dbReference type="CDD" id="cd01949">
    <property type="entry name" value="GGDEF"/>
    <property type="match status" value="1"/>
</dbReference>
<keyword evidence="5" id="KW-0808">Transferase</keyword>
<dbReference type="InterPro" id="IPR000700">
    <property type="entry name" value="PAS-assoc_C"/>
</dbReference>
<comment type="cofactor">
    <cofactor evidence="1">
        <name>Mg(2+)</name>
        <dbReference type="ChEBI" id="CHEBI:18420"/>
    </cofactor>
</comment>
<feature type="domain" description="EAL" evidence="12">
    <location>
        <begin position="753"/>
        <end position="1007"/>
    </location>
</feature>
<evidence type="ECO:0000259" key="14">
    <source>
        <dbReference type="PROSITE" id="PS50887"/>
    </source>
</evidence>
<evidence type="ECO:0000256" key="8">
    <source>
        <dbReference type="ARBA" id="ARBA00022840"/>
    </source>
</evidence>
<dbReference type="NCBIfam" id="TIGR00254">
    <property type="entry name" value="GGDEF"/>
    <property type="match status" value="1"/>
</dbReference>
<dbReference type="InterPro" id="IPR029787">
    <property type="entry name" value="Nucleotide_cyclase"/>
</dbReference>
<evidence type="ECO:0000256" key="3">
    <source>
        <dbReference type="ARBA" id="ARBA00022519"/>
    </source>
</evidence>
<name>A0A7W5BXY3_9GAMM</name>
<feature type="domain" description="GGDEF" evidence="14">
    <location>
        <begin position="611"/>
        <end position="744"/>
    </location>
</feature>
<dbReference type="Proteomes" id="UP000525987">
    <property type="component" value="Unassembled WGS sequence"/>
</dbReference>